<reference evidence="11" key="1">
    <citation type="journal article" date="2011" name="MBio">
        <title>Novel metabolic attributes of the genus Cyanothece, comprising a group of unicellular nitrogen-fixing Cyanobacteria.</title>
        <authorList>
            <person name="Bandyopadhyay A."/>
            <person name="Elvitigala T."/>
            <person name="Welsh E."/>
            <person name="Stockel J."/>
            <person name="Liberton M."/>
            <person name="Min H."/>
            <person name="Sherman L.A."/>
            <person name="Pakrasi H.B."/>
        </authorList>
    </citation>
    <scope>NUCLEOTIDE SEQUENCE [LARGE SCALE GENOMIC DNA]</scope>
    <source>
        <strain evidence="11">PCC 7424</strain>
    </source>
</reference>
<dbReference type="GO" id="GO:0005886">
    <property type="term" value="C:plasma membrane"/>
    <property type="evidence" value="ECO:0007669"/>
    <property type="project" value="UniProtKB-SubCell"/>
</dbReference>
<feature type="transmembrane region" description="Helical" evidence="8">
    <location>
        <begin position="178"/>
        <end position="197"/>
    </location>
</feature>
<feature type="transmembrane region" description="Helical" evidence="8">
    <location>
        <begin position="314"/>
        <end position="330"/>
    </location>
</feature>
<feature type="transmembrane region" description="Helical" evidence="8">
    <location>
        <begin position="240"/>
        <end position="258"/>
    </location>
</feature>
<keyword evidence="5 8" id="KW-0812">Transmembrane</keyword>
<dbReference type="NCBIfam" id="TIGR00711">
    <property type="entry name" value="efflux_EmrB"/>
    <property type="match status" value="1"/>
</dbReference>
<organism evidence="10 11">
    <name type="scientific">Gloeothece citriformis (strain PCC 7424)</name>
    <name type="common">Cyanothece sp. (strain PCC 7424)</name>
    <dbReference type="NCBI Taxonomy" id="65393"/>
    <lineage>
        <taxon>Bacteria</taxon>
        <taxon>Bacillati</taxon>
        <taxon>Cyanobacteriota</taxon>
        <taxon>Cyanophyceae</taxon>
        <taxon>Oscillatoriophycideae</taxon>
        <taxon>Chroococcales</taxon>
        <taxon>Aphanothecaceae</taxon>
        <taxon>Gloeothece</taxon>
        <taxon>Gloeothece citriformis</taxon>
    </lineage>
</organism>
<accession>B7KHY2</accession>
<evidence type="ECO:0000259" key="9">
    <source>
        <dbReference type="PROSITE" id="PS50850"/>
    </source>
</evidence>
<dbReference type="HOGENOM" id="CLU_000960_28_3_3"/>
<feature type="transmembrane region" description="Helical" evidence="8">
    <location>
        <begin position="147"/>
        <end position="172"/>
    </location>
</feature>
<evidence type="ECO:0000313" key="10">
    <source>
        <dbReference type="EMBL" id="ACK72079.1"/>
    </source>
</evidence>
<feature type="transmembrane region" description="Helical" evidence="8">
    <location>
        <begin position="279"/>
        <end position="302"/>
    </location>
</feature>
<dbReference type="STRING" id="65393.PCC7424_3698"/>
<dbReference type="RefSeq" id="WP_015955672.1">
    <property type="nucleotide sequence ID" value="NC_011729.1"/>
</dbReference>
<feature type="transmembrane region" description="Helical" evidence="8">
    <location>
        <begin position="114"/>
        <end position="135"/>
    </location>
</feature>
<keyword evidence="11" id="KW-1185">Reference proteome</keyword>
<keyword evidence="6 8" id="KW-1133">Transmembrane helix</keyword>
<dbReference type="Gene3D" id="1.20.1720.10">
    <property type="entry name" value="Multidrug resistance protein D"/>
    <property type="match status" value="1"/>
</dbReference>
<dbReference type="PANTHER" id="PTHR42718:SF9">
    <property type="entry name" value="MAJOR FACILITATOR SUPERFAMILY MULTIDRUG TRANSPORTER MFSC"/>
    <property type="match status" value="1"/>
</dbReference>
<dbReference type="InterPro" id="IPR011701">
    <property type="entry name" value="MFS"/>
</dbReference>
<dbReference type="InterPro" id="IPR036259">
    <property type="entry name" value="MFS_trans_sf"/>
</dbReference>
<feature type="transmembrane region" description="Helical" evidence="8">
    <location>
        <begin position="368"/>
        <end position="386"/>
    </location>
</feature>
<evidence type="ECO:0000313" key="11">
    <source>
        <dbReference type="Proteomes" id="UP000002384"/>
    </source>
</evidence>
<dbReference type="GO" id="GO:0022857">
    <property type="term" value="F:transmembrane transporter activity"/>
    <property type="evidence" value="ECO:0007669"/>
    <property type="project" value="InterPro"/>
</dbReference>
<feature type="domain" description="Major facilitator superfamily (MFS) profile" evidence="9">
    <location>
        <begin position="23"/>
        <end position="481"/>
    </location>
</feature>
<dbReference type="KEGG" id="cyc:PCC7424_3698"/>
<proteinExistence type="inferred from homology"/>
<dbReference type="eggNOG" id="COG2814">
    <property type="taxonomic scope" value="Bacteria"/>
</dbReference>
<dbReference type="InterPro" id="IPR020846">
    <property type="entry name" value="MFS_dom"/>
</dbReference>
<feature type="transmembrane region" description="Helical" evidence="8">
    <location>
        <begin position="21"/>
        <end position="45"/>
    </location>
</feature>
<keyword evidence="3" id="KW-0813">Transport</keyword>
<feature type="transmembrane region" description="Helical" evidence="8">
    <location>
        <begin position="89"/>
        <end position="108"/>
    </location>
</feature>
<dbReference type="PANTHER" id="PTHR42718">
    <property type="entry name" value="MAJOR FACILITATOR SUPERFAMILY MULTIDRUG TRANSPORTER MFSC"/>
    <property type="match status" value="1"/>
</dbReference>
<sequence>MTNPSNFSDSISPNPSPNDKWWAMLGIGVGVFMLTIDTSIVNIALPTLVKVFKTNFATVQLVVVSYLLVLTALVLGAARLGDMLGKKKLYLIGIIIFTISSLLCGLAPSIWLLIIFRIIQGFGAVFMSGLGPAIITEVFPRSERGRALGIIGAVVSIGIAIGPSIGGLLIGVSGWRTIFLVNVPIGIIATFIVIKFVPFSPITSTRQRFDWLGTVVITLTLTCFIIGMTRGQEQGFGNPISLTLFLMTVISLIAFVVIENKLRQPMLDLSILKNGRLSLSLIAAVIVFIVVGGFVFILPFFLELVLNYTPQQTGLLLAVSPILGGIVAPFSGSLSDRFGQRIISLIGLLLMIVGCLLVSRFNAQLTDLGYILYIAPFGIGFGMFQSPNNSAILGSVSRERLGITSGLLSLSRTLGQTTGVPLLGSIFDSLTQRKVEPGNSFSLTSAPPSALVFGFEKTLILSAIFLLVAAILLVFIGRMKRSS</sequence>
<comment type="subcellular location">
    <subcellularLocation>
        <location evidence="1">Cell membrane</location>
        <topology evidence="1">Multi-pass membrane protein</topology>
    </subcellularLocation>
</comment>
<comment type="similarity">
    <text evidence="2">Belongs to the major facilitator superfamily. EmrB family.</text>
</comment>
<evidence type="ECO:0000256" key="1">
    <source>
        <dbReference type="ARBA" id="ARBA00004651"/>
    </source>
</evidence>
<name>B7KHY2_GLOC7</name>
<dbReference type="EMBL" id="CP001291">
    <property type="protein sequence ID" value="ACK72079.1"/>
    <property type="molecule type" value="Genomic_DNA"/>
</dbReference>
<dbReference type="InterPro" id="IPR004638">
    <property type="entry name" value="EmrB-like"/>
</dbReference>
<evidence type="ECO:0000256" key="4">
    <source>
        <dbReference type="ARBA" id="ARBA00022475"/>
    </source>
</evidence>
<evidence type="ECO:0000256" key="2">
    <source>
        <dbReference type="ARBA" id="ARBA00008537"/>
    </source>
</evidence>
<evidence type="ECO:0000256" key="8">
    <source>
        <dbReference type="SAM" id="Phobius"/>
    </source>
</evidence>
<dbReference type="SUPFAM" id="SSF103473">
    <property type="entry name" value="MFS general substrate transporter"/>
    <property type="match status" value="1"/>
</dbReference>
<feature type="transmembrane region" description="Helical" evidence="8">
    <location>
        <begin position="57"/>
        <end position="77"/>
    </location>
</feature>
<feature type="transmembrane region" description="Helical" evidence="8">
    <location>
        <begin position="209"/>
        <end position="228"/>
    </location>
</feature>
<feature type="transmembrane region" description="Helical" evidence="8">
    <location>
        <begin position="459"/>
        <end position="477"/>
    </location>
</feature>
<dbReference type="Pfam" id="PF07690">
    <property type="entry name" value="MFS_1"/>
    <property type="match status" value="1"/>
</dbReference>
<evidence type="ECO:0000256" key="6">
    <source>
        <dbReference type="ARBA" id="ARBA00022989"/>
    </source>
</evidence>
<evidence type="ECO:0000256" key="5">
    <source>
        <dbReference type="ARBA" id="ARBA00022692"/>
    </source>
</evidence>
<dbReference type="Gene3D" id="1.20.1250.20">
    <property type="entry name" value="MFS general substrate transporter like domains"/>
    <property type="match status" value="1"/>
</dbReference>
<evidence type="ECO:0000256" key="7">
    <source>
        <dbReference type="ARBA" id="ARBA00023136"/>
    </source>
</evidence>
<dbReference type="CDD" id="cd17321">
    <property type="entry name" value="MFS_MMR_MDR_like"/>
    <property type="match status" value="1"/>
</dbReference>
<gene>
    <name evidence="10" type="ordered locus">PCC7424_3698</name>
</gene>
<keyword evidence="4" id="KW-1003">Cell membrane</keyword>
<keyword evidence="7 8" id="KW-0472">Membrane</keyword>
<feature type="transmembrane region" description="Helical" evidence="8">
    <location>
        <begin position="342"/>
        <end position="362"/>
    </location>
</feature>
<dbReference type="PROSITE" id="PS50850">
    <property type="entry name" value="MFS"/>
    <property type="match status" value="1"/>
</dbReference>
<dbReference type="AlphaFoldDB" id="B7KHY2"/>
<evidence type="ECO:0000256" key="3">
    <source>
        <dbReference type="ARBA" id="ARBA00022448"/>
    </source>
</evidence>
<dbReference type="PRINTS" id="PR01036">
    <property type="entry name" value="TCRTETB"/>
</dbReference>
<dbReference type="Proteomes" id="UP000002384">
    <property type="component" value="Chromosome"/>
</dbReference>
<protein>
    <submittedName>
        <fullName evidence="10">Drug resistance transporter, EmrB/QacA subfamily</fullName>
    </submittedName>
</protein>